<dbReference type="Proteomes" id="UP000011115">
    <property type="component" value="Unassembled WGS sequence"/>
</dbReference>
<dbReference type="PaxDb" id="4113-PGSC0003DMT400000347"/>
<dbReference type="EnsemblPlants" id="PGSC0003DMT400000347">
    <property type="protein sequence ID" value="PGSC0003DMT400000347"/>
    <property type="gene ID" value="PGSC0003DMG400000119"/>
</dbReference>
<evidence type="ECO:0000313" key="1">
    <source>
        <dbReference type="EnsemblPlants" id="PGSC0003DMT400000347"/>
    </source>
</evidence>
<reference evidence="2" key="1">
    <citation type="journal article" date="2011" name="Nature">
        <title>Genome sequence and analysis of the tuber crop potato.</title>
        <authorList>
            <consortium name="The Potato Genome Sequencing Consortium"/>
        </authorList>
    </citation>
    <scope>NUCLEOTIDE SEQUENCE [LARGE SCALE GENOMIC DNA]</scope>
    <source>
        <strain evidence="2">cv. DM1-3 516 R44</strain>
    </source>
</reference>
<protein>
    <submittedName>
        <fullName evidence="1">Uncharacterized protein</fullName>
    </submittedName>
</protein>
<dbReference type="PANTHER" id="PTHR34371">
    <property type="entry name" value="OS01G0551000 PROTEIN"/>
    <property type="match status" value="1"/>
</dbReference>
<dbReference type="Gramene" id="PGSC0003DMT400000347">
    <property type="protein sequence ID" value="PGSC0003DMT400000347"/>
    <property type="gene ID" value="PGSC0003DMG400000119"/>
</dbReference>
<organism evidence="1 2">
    <name type="scientific">Solanum tuberosum</name>
    <name type="common">Potato</name>
    <dbReference type="NCBI Taxonomy" id="4113"/>
    <lineage>
        <taxon>Eukaryota</taxon>
        <taxon>Viridiplantae</taxon>
        <taxon>Streptophyta</taxon>
        <taxon>Embryophyta</taxon>
        <taxon>Tracheophyta</taxon>
        <taxon>Spermatophyta</taxon>
        <taxon>Magnoliopsida</taxon>
        <taxon>eudicotyledons</taxon>
        <taxon>Gunneridae</taxon>
        <taxon>Pentapetalae</taxon>
        <taxon>asterids</taxon>
        <taxon>lamiids</taxon>
        <taxon>Solanales</taxon>
        <taxon>Solanaceae</taxon>
        <taxon>Solanoideae</taxon>
        <taxon>Solaneae</taxon>
        <taxon>Solanum</taxon>
    </lineage>
</organism>
<dbReference type="OMA" id="RIRMKEY"/>
<reference evidence="1" key="2">
    <citation type="submission" date="2015-06" db="UniProtKB">
        <authorList>
            <consortium name="EnsemblPlants"/>
        </authorList>
    </citation>
    <scope>IDENTIFICATION</scope>
    <source>
        <strain evidence="1">DM1-3 516 R44</strain>
    </source>
</reference>
<dbReference type="ExpressionAtlas" id="M0ZGK5">
    <property type="expression patterns" value="baseline"/>
</dbReference>
<keyword evidence="2" id="KW-1185">Reference proteome</keyword>
<dbReference type="PANTHER" id="PTHR34371:SF21">
    <property type="match status" value="1"/>
</dbReference>
<evidence type="ECO:0000313" key="2">
    <source>
        <dbReference type="Proteomes" id="UP000011115"/>
    </source>
</evidence>
<sequence>MGTETSSILKLPLFSVNSQEDLGMLTPLHTLASIPFSWEEEPGKPRPCTDLIPLPNSICLEPPPRLYMELTKSSSPTTVFDGPYITSKPKFSSFRFLRDRRRQGSFDSTASSETGQLSAFVVGKKKVESKSWWRRNNGGKGKFGTDLTDCVSLNDECTMKMATLKRSGSFSGLSQAKTHIWATIYEGFKQAVKASLEAHKGQNTELSVNLTCMIDQWLDSCRDRLLQIPVTKLLVSKTSGIDEYVH</sequence>
<name>M0ZGK5_SOLTU</name>
<proteinExistence type="predicted"/>
<dbReference type="FunCoup" id="M0ZGK5">
    <property type="interactions" value="41"/>
</dbReference>
<dbReference type="AlphaFoldDB" id="M0ZGK5"/>
<dbReference type="eggNOG" id="ENOG502RXG5">
    <property type="taxonomic scope" value="Eukaryota"/>
</dbReference>
<dbReference type="InParanoid" id="M0ZGK5"/>
<gene>
    <name evidence="1" type="primary">LOC102586864</name>
</gene>
<accession>M0ZGK5</accession>
<dbReference type="OrthoDB" id="1934555at2759"/>